<protein>
    <submittedName>
        <fullName evidence="2">Uncharacterized protein</fullName>
    </submittedName>
</protein>
<keyword evidence="1" id="KW-0812">Transmembrane</keyword>
<feature type="transmembrane region" description="Helical" evidence="1">
    <location>
        <begin position="57"/>
        <end position="76"/>
    </location>
</feature>
<evidence type="ECO:0000313" key="3">
    <source>
        <dbReference type="Proteomes" id="UP000234881"/>
    </source>
</evidence>
<sequence length="83" mass="9071">MLMLPNLPYWLKILLLYFAFAIVSLMGASATMRAAFPNGVFGSLIDPATGQADGMELLKNILTLAAGYMLLITLVFQRFRGGE</sequence>
<proteinExistence type="predicted"/>
<dbReference type="RefSeq" id="WP_101533310.1">
    <property type="nucleotide sequence ID" value="NZ_JBFHIU010000003.1"/>
</dbReference>
<comment type="caution">
    <text evidence="2">The sequence shown here is derived from an EMBL/GenBank/DDBJ whole genome shotgun (WGS) entry which is preliminary data.</text>
</comment>
<evidence type="ECO:0000256" key="1">
    <source>
        <dbReference type="SAM" id="Phobius"/>
    </source>
</evidence>
<organism evidence="2 3">
    <name type="scientific">Cohaesibacter celericrescens</name>
    <dbReference type="NCBI Taxonomy" id="2067669"/>
    <lineage>
        <taxon>Bacteria</taxon>
        <taxon>Pseudomonadati</taxon>
        <taxon>Pseudomonadota</taxon>
        <taxon>Alphaproteobacteria</taxon>
        <taxon>Hyphomicrobiales</taxon>
        <taxon>Cohaesibacteraceae</taxon>
    </lineage>
</organism>
<dbReference type="OrthoDB" id="8450916at2"/>
<gene>
    <name evidence="2" type="ORF">C0081_08070</name>
</gene>
<keyword evidence="3" id="KW-1185">Reference proteome</keyword>
<reference evidence="2 3" key="1">
    <citation type="submission" date="2018-01" db="EMBL/GenBank/DDBJ databases">
        <title>The draft genome sequence of Cohaesibacter sp. H1304.</title>
        <authorList>
            <person name="Wang N.-N."/>
            <person name="Du Z.-J."/>
        </authorList>
    </citation>
    <scope>NUCLEOTIDE SEQUENCE [LARGE SCALE GENOMIC DNA]</scope>
    <source>
        <strain evidence="2 3">H1304</strain>
    </source>
</reference>
<evidence type="ECO:0000313" key="2">
    <source>
        <dbReference type="EMBL" id="PLW77293.1"/>
    </source>
</evidence>
<dbReference type="EMBL" id="PKUQ01000016">
    <property type="protein sequence ID" value="PLW77293.1"/>
    <property type="molecule type" value="Genomic_DNA"/>
</dbReference>
<accession>A0A2N5XS01</accession>
<name>A0A2N5XS01_9HYPH</name>
<keyword evidence="1" id="KW-0472">Membrane</keyword>
<dbReference type="Proteomes" id="UP000234881">
    <property type="component" value="Unassembled WGS sequence"/>
</dbReference>
<dbReference type="AlphaFoldDB" id="A0A2N5XS01"/>
<keyword evidence="1" id="KW-1133">Transmembrane helix</keyword>